<gene>
    <name evidence="2" type="ORF">B1A74_07220</name>
</gene>
<reference evidence="2 3" key="1">
    <citation type="submission" date="2017-02" db="EMBL/GenBank/DDBJ databases">
        <title>Genomic diversity within the haloalkaliphilic genus Thioalkalivibrio.</title>
        <authorList>
            <person name="Ahn A.-C."/>
            <person name="Meier-Kolthoff J."/>
            <person name="Overmars L."/>
            <person name="Richter M."/>
            <person name="Woyke T."/>
            <person name="Sorokin D.Y."/>
            <person name="Muyzer G."/>
        </authorList>
    </citation>
    <scope>NUCLEOTIDE SEQUENCE [LARGE SCALE GENOMIC DNA]</scope>
    <source>
        <strain evidence="2 3">HL17</strain>
    </source>
</reference>
<feature type="compositionally biased region" description="Acidic residues" evidence="1">
    <location>
        <begin position="34"/>
        <end position="52"/>
    </location>
</feature>
<dbReference type="AlphaFoldDB" id="A0A1V2ZYQ0"/>
<dbReference type="EMBL" id="MUZR01000022">
    <property type="protein sequence ID" value="OOC10195.1"/>
    <property type="molecule type" value="Genomic_DNA"/>
</dbReference>
<name>A0A1V2ZYQ0_9GAMM</name>
<evidence type="ECO:0000313" key="3">
    <source>
        <dbReference type="Proteomes" id="UP000189177"/>
    </source>
</evidence>
<feature type="compositionally biased region" description="Low complexity" evidence="1">
    <location>
        <begin position="83"/>
        <end position="97"/>
    </location>
</feature>
<dbReference type="PROSITE" id="PS51257">
    <property type="entry name" value="PROKAR_LIPOPROTEIN"/>
    <property type="match status" value="1"/>
</dbReference>
<protein>
    <submittedName>
        <fullName evidence="2">Uncharacterized protein</fullName>
    </submittedName>
</protein>
<keyword evidence="3" id="KW-1185">Reference proteome</keyword>
<dbReference type="RefSeq" id="WP_077244215.1">
    <property type="nucleotide sequence ID" value="NZ_MUZR01000022.1"/>
</dbReference>
<sequence length="345" mass="37040">MWNPDKVDARLWKLGLAAVTLTLVAGCGGSSSGDGDDDGDTETETSSLSDDEAAAVAVAAVIDYESYAGGDMGLSLTGDNGETDSSTGTTGALSTSDNSDDGVDGLVDACEEGDGTIEEKEEDGEIVSIKLTFENCTFSPEDLEDGFEAEVFLNGSMELLVGEDSEREGFEHLTEASYDGWETRVSLWKSEDEGELVYEAGFGLDGVTANHFTDPTTDPSLQILNFETESHAFCDGKDYDFTAAYDLEILSTPRDSGIAVESNGSVDNGDEVVEIETLKEVFSEPGEFPREGELNVSHGGVETHIEFVEGGLYINGDYQTWDEFEDELAEQRDTAPAYADCFDED</sequence>
<feature type="region of interest" description="Disordered" evidence="1">
    <location>
        <begin position="75"/>
        <end position="103"/>
    </location>
</feature>
<evidence type="ECO:0000256" key="1">
    <source>
        <dbReference type="SAM" id="MobiDB-lite"/>
    </source>
</evidence>
<accession>A0A1V2ZYQ0</accession>
<evidence type="ECO:0000313" key="2">
    <source>
        <dbReference type="EMBL" id="OOC10195.1"/>
    </source>
</evidence>
<organism evidence="2 3">
    <name type="scientific">Thioalkalivibrio halophilus</name>
    <dbReference type="NCBI Taxonomy" id="252474"/>
    <lineage>
        <taxon>Bacteria</taxon>
        <taxon>Pseudomonadati</taxon>
        <taxon>Pseudomonadota</taxon>
        <taxon>Gammaproteobacteria</taxon>
        <taxon>Chromatiales</taxon>
        <taxon>Ectothiorhodospiraceae</taxon>
        <taxon>Thioalkalivibrio</taxon>
    </lineage>
</organism>
<dbReference type="Proteomes" id="UP000189177">
    <property type="component" value="Unassembled WGS sequence"/>
</dbReference>
<proteinExistence type="predicted"/>
<comment type="caution">
    <text evidence="2">The sequence shown here is derived from an EMBL/GenBank/DDBJ whole genome shotgun (WGS) entry which is preliminary data.</text>
</comment>
<feature type="region of interest" description="Disordered" evidence="1">
    <location>
        <begin position="29"/>
        <end position="52"/>
    </location>
</feature>